<feature type="compositionally biased region" description="Low complexity" evidence="1">
    <location>
        <begin position="60"/>
        <end position="72"/>
    </location>
</feature>
<dbReference type="OrthoDB" id="10395237at2759"/>
<dbReference type="AlphaFoldDB" id="A0A9D3SHS6"/>
<evidence type="ECO:0000256" key="1">
    <source>
        <dbReference type="SAM" id="MobiDB-lite"/>
    </source>
</evidence>
<sequence length="130" mass="14174">MCVHVTRRCFHTKPSITNTVTSAITALLVCADWSKEPPVRLRTSYAPPTKPMNYKRATASSSSSSSSSITSSSLPLLHSAASFIPRSIRVGGVFMSVCYDSLRMTEDPAAARRLKTQHNQDQDLQVGGKM</sequence>
<organism evidence="2 3">
    <name type="scientific">Hemibagrus wyckioides</name>
    <dbReference type="NCBI Taxonomy" id="337641"/>
    <lineage>
        <taxon>Eukaryota</taxon>
        <taxon>Metazoa</taxon>
        <taxon>Chordata</taxon>
        <taxon>Craniata</taxon>
        <taxon>Vertebrata</taxon>
        <taxon>Euteleostomi</taxon>
        <taxon>Actinopterygii</taxon>
        <taxon>Neopterygii</taxon>
        <taxon>Teleostei</taxon>
        <taxon>Ostariophysi</taxon>
        <taxon>Siluriformes</taxon>
        <taxon>Bagridae</taxon>
        <taxon>Hemibagrus</taxon>
    </lineage>
</organism>
<accession>A0A9D3SHS6</accession>
<evidence type="ECO:0000313" key="2">
    <source>
        <dbReference type="EMBL" id="KAG7324891.1"/>
    </source>
</evidence>
<gene>
    <name evidence="2" type="ORF">KOW79_011207</name>
</gene>
<proteinExistence type="predicted"/>
<comment type="caution">
    <text evidence="2">The sequence shown here is derived from an EMBL/GenBank/DDBJ whole genome shotgun (WGS) entry which is preliminary data.</text>
</comment>
<protein>
    <submittedName>
        <fullName evidence="2">Uncharacterized protein</fullName>
    </submittedName>
</protein>
<dbReference type="Proteomes" id="UP000824219">
    <property type="component" value="Linkage Group LG13"/>
</dbReference>
<evidence type="ECO:0000313" key="3">
    <source>
        <dbReference type="Proteomes" id="UP000824219"/>
    </source>
</evidence>
<reference evidence="2 3" key="1">
    <citation type="submission" date="2021-06" db="EMBL/GenBank/DDBJ databases">
        <title>Chromosome-level genome assembly of the red-tail catfish (Hemibagrus wyckioides).</title>
        <authorList>
            <person name="Shao F."/>
        </authorList>
    </citation>
    <scope>NUCLEOTIDE SEQUENCE [LARGE SCALE GENOMIC DNA]</scope>
    <source>
        <strain evidence="2">EC202008001</strain>
        <tissue evidence="2">Blood</tissue>
    </source>
</reference>
<dbReference type="EMBL" id="JAHKSW010000013">
    <property type="protein sequence ID" value="KAG7324891.1"/>
    <property type="molecule type" value="Genomic_DNA"/>
</dbReference>
<name>A0A9D3SHS6_9TELE</name>
<feature type="region of interest" description="Disordered" evidence="1">
    <location>
        <begin position="43"/>
        <end position="72"/>
    </location>
</feature>
<keyword evidence="3" id="KW-1185">Reference proteome</keyword>